<evidence type="ECO:0000256" key="3">
    <source>
        <dbReference type="ARBA" id="ARBA00022519"/>
    </source>
</evidence>
<keyword evidence="6 13" id="KW-0472">Membrane</keyword>
<dbReference type="PANTHER" id="PTHR47529">
    <property type="entry name" value="PEPTIDYL-PROLYL CIS-TRANS ISOMERASE D"/>
    <property type="match status" value="1"/>
</dbReference>
<dbReference type="InterPro" id="IPR027304">
    <property type="entry name" value="Trigger_fact/SurA_dom_sf"/>
</dbReference>
<evidence type="ECO:0000256" key="6">
    <source>
        <dbReference type="ARBA" id="ARBA00023136"/>
    </source>
</evidence>
<keyword evidence="16" id="KW-1185">Reference proteome</keyword>
<dbReference type="InterPro" id="IPR046357">
    <property type="entry name" value="PPIase_dom_sf"/>
</dbReference>
<evidence type="ECO:0000256" key="4">
    <source>
        <dbReference type="ARBA" id="ARBA00022692"/>
    </source>
</evidence>
<keyword evidence="2" id="KW-1003">Cell membrane</keyword>
<proteinExistence type="inferred from homology"/>
<comment type="similarity">
    <text evidence="8">Belongs to the PpiD chaperone family.</text>
</comment>
<keyword evidence="12" id="KW-0175">Coiled coil</keyword>
<keyword evidence="11 15" id="KW-0413">Isomerase</keyword>
<sequence>MNYLRERAGFLIIGFIGLAIIAFVVSDALRSSSPFLQDSRSKVGTVAGENISYQEFNKRVEQNLNAIKEQSGGVVAPQMASYANEQTWQQMVQEIVFKKQVAKTGVGCGAEELFDMVQGKNPDPQIRRIFTNPQTGEFDPKSVLTFLHNKDKDPNTQKQWNEFEKGLQLSRSTQKYMGLITGAMYTTSLEMNQANVNNTKTASIKYLTLNYASVADASVKVSDDDIEKYYNENKYKYKQKEDQRTFEYVVINVTPSKEDTLASQKDIEKIAADFKASTNDSLFYAVNADTKMPLTYMKKGQLSAVLDSNLYNASVGTVYGPYFEDGAYKVAKLLGVKNMPDSVKARHILIGAQKGGLTPMGIATADSLKKMIQSGKAKFADLAKTHSDDPGSGSKGGELGFFSRGMMVPQFEDAVFNGKPGDIKIVQTQFGTHLIEIEDQKNTSKAVKIAVVDRVFSPSQNSRQTSFAKANNFLASVNNAKSFSEAVEKAGLTKRISDNIGANAAEVTGLGNSREVVRWAFRAKQNDVSEVFDVSDKYVVAHLIQIREKGYVPLEYVKSEIEVAVRQAKKAEQLAEKAKTAMNGASSIDAVAAKLGTPVQVADGLTFNNPVINGVGQELNLMGSVFGSTAGKLGKVVKGDHGVFVYMVQNFGTPAPIADVKAMRNNLEMMQKQIASQGTMDALQDKANIKDNRAKFY</sequence>
<dbReference type="PROSITE" id="PS01096">
    <property type="entry name" value="PPIC_PPIASE_1"/>
    <property type="match status" value="1"/>
</dbReference>
<evidence type="ECO:0000256" key="12">
    <source>
        <dbReference type="SAM" id="Coils"/>
    </source>
</evidence>
<dbReference type="Proteomes" id="UP000315971">
    <property type="component" value="Unassembled WGS sequence"/>
</dbReference>
<evidence type="ECO:0000256" key="13">
    <source>
        <dbReference type="SAM" id="Phobius"/>
    </source>
</evidence>
<dbReference type="PROSITE" id="PS50198">
    <property type="entry name" value="PPIC_PPIASE_2"/>
    <property type="match status" value="1"/>
</dbReference>
<keyword evidence="11" id="KW-0697">Rotamase</keyword>
<dbReference type="RefSeq" id="WP_185955231.1">
    <property type="nucleotide sequence ID" value="NZ_FXSZ01000004.1"/>
</dbReference>
<dbReference type="SUPFAM" id="SSF109998">
    <property type="entry name" value="Triger factor/SurA peptide-binding domain-like"/>
    <property type="match status" value="1"/>
</dbReference>
<evidence type="ECO:0000256" key="9">
    <source>
        <dbReference type="ARBA" id="ARBA00040743"/>
    </source>
</evidence>
<dbReference type="GO" id="GO:0005886">
    <property type="term" value="C:plasma membrane"/>
    <property type="evidence" value="ECO:0007669"/>
    <property type="project" value="UniProtKB-SubCell"/>
</dbReference>
<comment type="subcellular location">
    <subcellularLocation>
        <location evidence="1">Cell inner membrane</location>
        <topology evidence="1">Single-pass type II membrane protein</topology>
        <orientation evidence="1">Periplasmic side</orientation>
    </subcellularLocation>
</comment>
<evidence type="ECO:0000256" key="8">
    <source>
        <dbReference type="ARBA" id="ARBA00038408"/>
    </source>
</evidence>
<evidence type="ECO:0000313" key="16">
    <source>
        <dbReference type="Proteomes" id="UP000315971"/>
    </source>
</evidence>
<evidence type="ECO:0000256" key="1">
    <source>
        <dbReference type="ARBA" id="ARBA00004382"/>
    </source>
</evidence>
<accession>A0A521CN01</accession>
<reference evidence="15 16" key="1">
    <citation type="submission" date="2017-05" db="EMBL/GenBank/DDBJ databases">
        <authorList>
            <person name="Varghese N."/>
            <person name="Submissions S."/>
        </authorList>
    </citation>
    <scope>NUCLEOTIDE SEQUENCE [LARGE SCALE GENOMIC DNA]</scope>
    <source>
        <strain evidence="15 16">DSM 21342</strain>
    </source>
</reference>
<dbReference type="SUPFAM" id="SSF54534">
    <property type="entry name" value="FKBP-like"/>
    <property type="match status" value="1"/>
</dbReference>
<evidence type="ECO:0000256" key="10">
    <source>
        <dbReference type="ARBA" id="ARBA00042775"/>
    </source>
</evidence>
<feature type="transmembrane region" description="Helical" evidence="13">
    <location>
        <begin position="7"/>
        <end position="25"/>
    </location>
</feature>
<name>A0A521CN01_9SPHI</name>
<keyword evidence="7" id="KW-0143">Chaperone</keyword>
<dbReference type="Pfam" id="PF13623">
    <property type="entry name" value="SurA_N_2"/>
    <property type="match status" value="1"/>
</dbReference>
<evidence type="ECO:0000256" key="11">
    <source>
        <dbReference type="PROSITE-ProRule" id="PRU00278"/>
    </source>
</evidence>
<evidence type="ECO:0000313" key="15">
    <source>
        <dbReference type="EMBL" id="SMO60827.1"/>
    </source>
</evidence>
<keyword evidence="4 13" id="KW-0812">Transmembrane</keyword>
<keyword evidence="5 13" id="KW-1133">Transmembrane helix</keyword>
<dbReference type="GO" id="GO:0003755">
    <property type="term" value="F:peptidyl-prolyl cis-trans isomerase activity"/>
    <property type="evidence" value="ECO:0007669"/>
    <property type="project" value="UniProtKB-KW"/>
</dbReference>
<evidence type="ECO:0000256" key="5">
    <source>
        <dbReference type="ARBA" id="ARBA00022989"/>
    </source>
</evidence>
<dbReference type="InterPro" id="IPR000297">
    <property type="entry name" value="PPIase_PpiC"/>
</dbReference>
<dbReference type="PANTHER" id="PTHR47529:SF1">
    <property type="entry name" value="PERIPLASMIC CHAPERONE PPID"/>
    <property type="match status" value="1"/>
</dbReference>
<evidence type="ECO:0000256" key="2">
    <source>
        <dbReference type="ARBA" id="ARBA00022475"/>
    </source>
</evidence>
<evidence type="ECO:0000256" key="7">
    <source>
        <dbReference type="ARBA" id="ARBA00023186"/>
    </source>
</evidence>
<dbReference type="Gene3D" id="3.10.50.40">
    <property type="match status" value="2"/>
</dbReference>
<feature type="coiled-coil region" evidence="12">
    <location>
        <begin position="554"/>
        <end position="581"/>
    </location>
</feature>
<organism evidence="15 16">
    <name type="scientific">Solitalea koreensis</name>
    <dbReference type="NCBI Taxonomy" id="543615"/>
    <lineage>
        <taxon>Bacteria</taxon>
        <taxon>Pseudomonadati</taxon>
        <taxon>Bacteroidota</taxon>
        <taxon>Sphingobacteriia</taxon>
        <taxon>Sphingobacteriales</taxon>
        <taxon>Sphingobacteriaceae</taxon>
        <taxon>Solitalea</taxon>
    </lineage>
</organism>
<dbReference type="EMBL" id="FXSZ01000004">
    <property type="protein sequence ID" value="SMO60827.1"/>
    <property type="molecule type" value="Genomic_DNA"/>
</dbReference>
<dbReference type="InterPro" id="IPR052029">
    <property type="entry name" value="PpiD_chaperone"/>
</dbReference>
<feature type="domain" description="PpiC" evidence="14">
    <location>
        <begin position="340"/>
        <end position="439"/>
    </location>
</feature>
<evidence type="ECO:0000259" key="14">
    <source>
        <dbReference type="PROSITE" id="PS50198"/>
    </source>
</evidence>
<keyword evidence="3" id="KW-0997">Cell inner membrane</keyword>
<dbReference type="InterPro" id="IPR023058">
    <property type="entry name" value="PPIase_PpiC_CS"/>
</dbReference>
<protein>
    <recommendedName>
        <fullName evidence="9">Periplasmic chaperone PpiD</fullName>
    </recommendedName>
    <alternativeName>
        <fullName evidence="10">Periplasmic folding chaperone</fullName>
    </alternativeName>
</protein>
<dbReference type="AlphaFoldDB" id="A0A521CN01"/>
<dbReference type="Pfam" id="PF13616">
    <property type="entry name" value="Rotamase_3"/>
    <property type="match status" value="1"/>
</dbReference>
<gene>
    <name evidence="15" type="ORF">SAMN06265350_104228</name>
</gene>